<accession>A0A8T4KZH1</accession>
<dbReference type="EMBL" id="JAGVWD010000006">
    <property type="protein sequence ID" value="MBS3057085.1"/>
    <property type="molecule type" value="Genomic_DNA"/>
</dbReference>
<reference evidence="3" key="1">
    <citation type="submission" date="2021-03" db="EMBL/GenBank/DDBJ databases">
        <authorList>
            <person name="Jaffe A."/>
        </authorList>
    </citation>
    <scope>NUCLEOTIDE SEQUENCE</scope>
    <source>
        <strain evidence="3">RIFCSPHIGHO2_01_FULL_AR10_44_11</strain>
    </source>
</reference>
<dbReference type="AlphaFoldDB" id="A0A8T4KZH1"/>
<gene>
    <name evidence="3" type="ORF">J4415_00480</name>
</gene>
<protein>
    <submittedName>
        <fullName evidence="3">Uncharacterized protein</fullName>
    </submittedName>
</protein>
<comment type="caution">
    <text evidence="3">The sequence shown here is derived from an EMBL/GenBank/DDBJ whole genome shotgun (WGS) entry which is preliminary data.</text>
</comment>
<feature type="coiled-coil region" evidence="1">
    <location>
        <begin position="95"/>
        <end position="122"/>
    </location>
</feature>
<organism evidence="3 4">
    <name type="scientific">Candidatus Iainarchaeum sp</name>
    <dbReference type="NCBI Taxonomy" id="3101447"/>
    <lineage>
        <taxon>Archaea</taxon>
        <taxon>Candidatus Iainarchaeota</taxon>
        <taxon>Candidatus Iainarchaeia</taxon>
        <taxon>Candidatus Iainarchaeales</taxon>
        <taxon>Candidatus Iainarchaeaceae</taxon>
        <taxon>Candidatus Iainarchaeum</taxon>
    </lineage>
</organism>
<sequence>MPKPTKKKFPTALPSDFRPFAGLSAEQRRFGIEAENKHVDEINRLKKKWMEKPEDATIADVFGKKWIKAVQEGNPQAYREFRLAREAMELNWAMHKQYKGEINALKSSIEHLEKAKAELEKKYGGKPPKWIWKNVKKLIGDIKKSGGGGWPHTWFTSKKLFEKPKNPQDMQKLIDSLKKELAARQSDFNKKFKAALQ</sequence>
<reference evidence="3" key="2">
    <citation type="submission" date="2021-05" db="EMBL/GenBank/DDBJ databases">
        <title>Protein family content uncovers lineage relationships and bacterial pathway maintenance mechanisms in DPANN archaea.</title>
        <authorList>
            <person name="Castelle C.J."/>
            <person name="Meheust R."/>
            <person name="Jaffe A.L."/>
            <person name="Seitz K."/>
            <person name="Gong X."/>
            <person name="Baker B.J."/>
            <person name="Banfield J.F."/>
        </authorList>
    </citation>
    <scope>NUCLEOTIDE SEQUENCE</scope>
    <source>
        <strain evidence="3">RIFCSPHIGHO2_01_FULL_AR10_44_11</strain>
    </source>
</reference>
<evidence type="ECO:0000256" key="2">
    <source>
        <dbReference type="SAM" id="MobiDB-lite"/>
    </source>
</evidence>
<keyword evidence="1" id="KW-0175">Coiled coil</keyword>
<proteinExistence type="predicted"/>
<evidence type="ECO:0000256" key="1">
    <source>
        <dbReference type="SAM" id="Coils"/>
    </source>
</evidence>
<dbReference type="Proteomes" id="UP000677687">
    <property type="component" value="Unassembled WGS sequence"/>
</dbReference>
<evidence type="ECO:0000313" key="4">
    <source>
        <dbReference type="Proteomes" id="UP000677687"/>
    </source>
</evidence>
<evidence type="ECO:0000313" key="3">
    <source>
        <dbReference type="EMBL" id="MBS3057085.1"/>
    </source>
</evidence>
<name>A0A8T4KZH1_9ARCH</name>
<feature type="region of interest" description="Disordered" evidence="2">
    <location>
        <begin position="1"/>
        <end position="20"/>
    </location>
</feature>